<evidence type="ECO:0000256" key="7">
    <source>
        <dbReference type="ARBA" id="ARBA00033711"/>
    </source>
</evidence>
<proteinExistence type="inferred from homology"/>
<dbReference type="GO" id="GO:0050532">
    <property type="term" value="F:2-phosphosulfolactate phosphatase activity"/>
    <property type="evidence" value="ECO:0007669"/>
    <property type="project" value="UniProtKB-EC"/>
</dbReference>
<keyword evidence="6" id="KW-0460">Magnesium</keyword>
<evidence type="ECO:0000256" key="4">
    <source>
        <dbReference type="ARBA" id="ARBA00021948"/>
    </source>
</evidence>
<reference evidence="8" key="1">
    <citation type="submission" date="2016-01" db="EMBL/GenBank/DDBJ databases">
        <title>Complete genome of Planococcus rifietoensis type strain M8.</title>
        <authorList>
            <person name="See-Too W.S."/>
        </authorList>
    </citation>
    <scope>NUCLEOTIDE SEQUENCE [LARGE SCALE GENOMIC DNA]</scope>
    <source>
        <strain evidence="8">M8</strain>
    </source>
</reference>
<dbReference type="InterPro" id="IPR036702">
    <property type="entry name" value="ComB-like_sf"/>
</dbReference>
<comment type="catalytic activity">
    <reaction evidence="7">
        <text>(2R)-O-phospho-3-sulfolactate + H2O = (2R)-3-sulfolactate + phosphate</text>
        <dbReference type="Rhea" id="RHEA:23416"/>
        <dbReference type="ChEBI" id="CHEBI:15377"/>
        <dbReference type="ChEBI" id="CHEBI:15597"/>
        <dbReference type="ChEBI" id="CHEBI:43474"/>
        <dbReference type="ChEBI" id="CHEBI:58738"/>
        <dbReference type="EC" id="3.1.3.71"/>
    </reaction>
</comment>
<comment type="similarity">
    <text evidence="2">Belongs to the ComB family.</text>
</comment>
<protein>
    <recommendedName>
        <fullName evidence="4">Probable 2-phosphosulfolactate phosphatase</fullName>
        <ecNumber evidence="3">3.1.3.71</ecNumber>
    </recommendedName>
</protein>
<dbReference type="SUPFAM" id="SSF142823">
    <property type="entry name" value="ComB-like"/>
    <property type="match status" value="1"/>
</dbReference>
<dbReference type="AlphaFoldDB" id="A0A0U2XU29"/>
<dbReference type="Pfam" id="PF04029">
    <property type="entry name" value="2-ph_phosp"/>
    <property type="match status" value="1"/>
</dbReference>
<dbReference type="GO" id="GO:0000287">
    <property type="term" value="F:magnesium ion binding"/>
    <property type="evidence" value="ECO:0007669"/>
    <property type="project" value="InterPro"/>
</dbReference>
<dbReference type="RefSeq" id="WP_058382791.1">
    <property type="nucleotide sequence ID" value="NZ_CP013659.2"/>
</dbReference>
<dbReference type="EMBL" id="CP013659">
    <property type="protein sequence ID" value="ALS76088.1"/>
    <property type="molecule type" value="Genomic_DNA"/>
</dbReference>
<dbReference type="Gene3D" id="3.90.1560.10">
    <property type="entry name" value="ComB-like"/>
    <property type="match status" value="1"/>
</dbReference>
<organism evidence="8 9">
    <name type="scientific">Planococcus rifietoensis</name>
    <dbReference type="NCBI Taxonomy" id="200991"/>
    <lineage>
        <taxon>Bacteria</taxon>
        <taxon>Bacillati</taxon>
        <taxon>Bacillota</taxon>
        <taxon>Bacilli</taxon>
        <taxon>Bacillales</taxon>
        <taxon>Caryophanaceae</taxon>
        <taxon>Planococcus</taxon>
    </lineage>
</organism>
<dbReference type="PANTHER" id="PTHR37311">
    <property type="entry name" value="2-PHOSPHOSULFOLACTATE PHOSPHATASE-RELATED"/>
    <property type="match status" value="1"/>
</dbReference>
<evidence type="ECO:0000256" key="1">
    <source>
        <dbReference type="ARBA" id="ARBA00001946"/>
    </source>
</evidence>
<evidence type="ECO:0000256" key="6">
    <source>
        <dbReference type="ARBA" id="ARBA00022842"/>
    </source>
</evidence>
<evidence type="ECO:0000313" key="9">
    <source>
        <dbReference type="Proteomes" id="UP000067683"/>
    </source>
</evidence>
<name>A0A0U2XU29_9BACL</name>
<evidence type="ECO:0000313" key="8">
    <source>
        <dbReference type="EMBL" id="ALS76088.1"/>
    </source>
</evidence>
<gene>
    <name evidence="8" type="ORF">AUC31_13180</name>
</gene>
<evidence type="ECO:0000256" key="3">
    <source>
        <dbReference type="ARBA" id="ARBA00012953"/>
    </source>
</evidence>
<comment type="cofactor">
    <cofactor evidence="1">
        <name>Mg(2+)</name>
        <dbReference type="ChEBI" id="CHEBI:18420"/>
    </cofactor>
</comment>
<dbReference type="OrthoDB" id="4913at2"/>
<keyword evidence="5" id="KW-0378">Hydrolase</keyword>
<dbReference type="KEGG" id="prt:AUC31_13180"/>
<keyword evidence="9" id="KW-1185">Reference proteome</keyword>
<accession>A0A0U2XU29</accession>
<dbReference type="STRING" id="200991.AUC31_13180"/>
<evidence type="ECO:0000256" key="2">
    <source>
        <dbReference type="ARBA" id="ARBA00009997"/>
    </source>
</evidence>
<dbReference type="Proteomes" id="UP000067683">
    <property type="component" value="Chromosome"/>
</dbReference>
<dbReference type="EC" id="3.1.3.71" evidence="3"/>
<dbReference type="PANTHER" id="PTHR37311:SF1">
    <property type="entry name" value="2-PHOSPHOSULFOLACTATE PHOSPHATASE-RELATED"/>
    <property type="match status" value="1"/>
</dbReference>
<dbReference type="GO" id="GO:0050545">
    <property type="term" value="F:sulfopyruvate decarboxylase activity"/>
    <property type="evidence" value="ECO:0007669"/>
    <property type="project" value="TreeGrafter"/>
</dbReference>
<dbReference type="InterPro" id="IPR005238">
    <property type="entry name" value="ComB-like"/>
</dbReference>
<sequence length="247" mass="27567">MRKIHVITQKEAVREERLAGCTAAVIDVFLATSTIIFLLDRNYEPVHAVLGSEQALELSKLQEAEHLLLGESKGEGLEGFDYPDPCALKYSPERQAAIICSTNGTIAIEKAKNAKRLYISSLVNGHRVAERIHQEQDGSSIVLICSGNDDRFSMEDFIGAGQLVEHLDKWGGYELSDAAKLAQQAYRNSYAEGFNELLDSETADLLKRFKFPEAAEFVIRHHEKLDVVPVYEGGMIVNERNQVRSTE</sequence>
<evidence type="ECO:0000256" key="5">
    <source>
        <dbReference type="ARBA" id="ARBA00022801"/>
    </source>
</evidence>